<dbReference type="Pfam" id="PF00107">
    <property type="entry name" value="ADH_zinc_N"/>
    <property type="match status" value="1"/>
</dbReference>
<dbReference type="RefSeq" id="WP_219530745.1">
    <property type="nucleotide sequence ID" value="NZ_JAHKRM010000009.1"/>
</dbReference>
<dbReference type="InterPro" id="IPR020843">
    <property type="entry name" value="ER"/>
</dbReference>
<dbReference type="PANTHER" id="PTHR48106">
    <property type="entry name" value="QUINONE OXIDOREDUCTASE PIG3-RELATED"/>
    <property type="match status" value="1"/>
</dbReference>
<dbReference type="Proteomes" id="UP001597097">
    <property type="component" value="Unassembled WGS sequence"/>
</dbReference>
<feature type="domain" description="Enoyl reductase (ER)" evidence="3">
    <location>
        <begin position="11"/>
        <end position="326"/>
    </location>
</feature>
<accession>A0ABW4G930</accession>
<name>A0ABW4G930_9ACTN</name>
<evidence type="ECO:0000256" key="1">
    <source>
        <dbReference type="ARBA" id="ARBA00022857"/>
    </source>
</evidence>
<organism evidence="4 5">
    <name type="scientific">Nonomuraea guangzhouensis</name>
    <dbReference type="NCBI Taxonomy" id="1291555"/>
    <lineage>
        <taxon>Bacteria</taxon>
        <taxon>Bacillati</taxon>
        <taxon>Actinomycetota</taxon>
        <taxon>Actinomycetes</taxon>
        <taxon>Streptosporangiales</taxon>
        <taxon>Streptosporangiaceae</taxon>
        <taxon>Nonomuraea</taxon>
    </lineage>
</organism>
<dbReference type="Pfam" id="PF08240">
    <property type="entry name" value="ADH_N"/>
    <property type="match status" value="1"/>
</dbReference>
<evidence type="ECO:0000313" key="4">
    <source>
        <dbReference type="EMBL" id="MFD1538869.1"/>
    </source>
</evidence>
<dbReference type="InterPro" id="IPR013154">
    <property type="entry name" value="ADH-like_N"/>
</dbReference>
<evidence type="ECO:0000313" key="5">
    <source>
        <dbReference type="Proteomes" id="UP001597097"/>
    </source>
</evidence>
<evidence type="ECO:0000256" key="2">
    <source>
        <dbReference type="ARBA" id="ARBA00023002"/>
    </source>
</evidence>
<reference evidence="5" key="1">
    <citation type="journal article" date="2019" name="Int. J. Syst. Evol. Microbiol.">
        <title>The Global Catalogue of Microorganisms (GCM) 10K type strain sequencing project: providing services to taxonomists for standard genome sequencing and annotation.</title>
        <authorList>
            <consortium name="The Broad Institute Genomics Platform"/>
            <consortium name="The Broad Institute Genome Sequencing Center for Infectious Disease"/>
            <person name="Wu L."/>
            <person name="Ma J."/>
        </authorList>
    </citation>
    <scope>NUCLEOTIDE SEQUENCE [LARGE SCALE GENOMIC DNA]</scope>
    <source>
        <strain evidence="5">CGMCC 1.15399</strain>
    </source>
</reference>
<keyword evidence="5" id="KW-1185">Reference proteome</keyword>
<proteinExistence type="predicted"/>
<gene>
    <name evidence="4" type="ORF">ACFSJ0_17570</name>
</gene>
<keyword evidence="2" id="KW-0560">Oxidoreductase</keyword>
<dbReference type="InterPro" id="IPR013149">
    <property type="entry name" value="ADH-like_C"/>
</dbReference>
<dbReference type="SMART" id="SM00829">
    <property type="entry name" value="PKS_ER"/>
    <property type="match status" value="1"/>
</dbReference>
<dbReference type="EMBL" id="JBHUCM010000014">
    <property type="protein sequence ID" value="MFD1538869.1"/>
    <property type="molecule type" value="Genomic_DNA"/>
</dbReference>
<sequence>MTDTMRALIGGVAADWEPRDVAVPTPAPGQILVRVHAAGINRADLYMLEGSYNPNSKTGSVYTAGFEFAGLVAAVGDGVTAPAVGDQVMGLTLGAFAPYAIVDHRHVIPMPPSLDWTGAAALPVALATEHDALITQGGFTAGQSVLVVGATSAIGLLAVQLAKAFSASQVIGTTSSAGKADAVKAAGADLVVNTATEDLAAAVGGATAGVGVDVVLDHVGGRLFADTFRAARIGGTIVNIGRLAGAESTIDLNDLAFRRLRVLGTTFSVRTPDELADVCAALVPEAVPAVADGRVRPVVDRVFPLHDATAAIEYMRSYQAVGKVVFEVTA</sequence>
<keyword evidence="1" id="KW-0521">NADP</keyword>
<dbReference type="PANTHER" id="PTHR48106:SF8">
    <property type="entry name" value="OS02G0805600 PROTEIN"/>
    <property type="match status" value="1"/>
</dbReference>
<protein>
    <submittedName>
        <fullName evidence="4">Zinc-binding dehydrogenase</fullName>
    </submittedName>
</protein>
<evidence type="ECO:0000259" key="3">
    <source>
        <dbReference type="SMART" id="SM00829"/>
    </source>
</evidence>
<comment type="caution">
    <text evidence="4">The sequence shown here is derived from an EMBL/GenBank/DDBJ whole genome shotgun (WGS) entry which is preliminary data.</text>
</comment>